<evidence type="ECO:0000313" key="17">
    <source>
        <dbReference type="EMBL" id="SUB28110.1"/>
    </source>
</evidence>
<gene>
    <name evidence="17" type="primary">cpxA</name>
    <name evidence="18" type="ORF">EV689_103237</name>
    <name evidence="17" type="ORF">NCTC11188_02060</name>
</gene>
<keyword evidence="13 14" id="KW-0472">Membrane</keyword>
<dbReference type="InterPro" id="IPR004358">
    <property type="entry name" value="Sig_transdc_His_kin-like_C"/>
</dbReference>
<evidence type="ECO:0000256" key="4">
    <source>
        <dbReference type="ARBA" id="ARBA00022475"/>
    </source>
</evidence>
<evidence type="ECO:0000256" key="13">
    <source>
        <dbReference type="ARBA" id="ARBA00023136"/>
    </source>
</evidence>
<dbReference type="InterPro" id="IPR038515">
    <property type="entry name" value="CpxA_peri_sf"/>
</dbReference>
<dbReference type="InterPro" id="IPR036097">
    <property type="entry name" value="HisK_dim/P_sf"/>
</dbReference>
<feature type="domain" description="HAMP" evidence="16">
    <location>
        <begin position="184"/>
        <end position="238"/>
    </location>
</feature>
<evidence type="ECO:0000256" key="6">
    <source>
        <dbReference type="ARBA" id="ARBA00022679"/>
    </source>
</evidence>
<dbReference type="CDD" id="cd00082">
    <property type="entry name" value="HisKA"/>
    <property type="match status" value="1"/>
</dbReference>
<evidence type="ECO:0000313" key="20">
    <source>
        <dbReference type="Proteomes" id="UP000294683"/>
    </source>
</evidence>
<dbReference type="SUPFAM" id="SSF158472">
    <property type="entry name" value="HAMP domain-like"/>
    <property type="match status" value="1"/>
</dbReference>
<dbReference type="CDD" id="cd06225">
    <property type="entry name" value="HAMP"/>
    <property type="match status" value="1"/>
</dbReference>
<evidence type="ECO:0000256" key="3">
    <source>
        <dbReference type="ARBA" id="ARBA00012438"/>
    </source>
</evidence>
<dbReference type="EMBL" id="UGSQ01000003">
    <property type="protein sequence ID" value="SUB28110.1"/>
    <property type="molecule type" value="Genomic_DNA"/>
</dbReference>
<evidence type="ECO:0000256" key="11">
    <source>
        <dbReference type="ARBA" id="ARBA00022989"/>
    </source>
</evidence>
<evidence type="ECO:0000256" key="10">
    <source>
        <dbReference type="ARBA" id="ARBA00022840"/>
    </source>
</evidence>
<comment type="subcellular location">
    <subcellularLocation>
        <location evidence="2">Cell membrane</location>
        <topology evidence="2">Multi-pass membrane protein</topology>
    </subcellularLocation>
</comment>
<dbReference type="InterPro" id="IPR058125">
    <property type="entry name" value="CpxA"/>
</dbReference>
<dbReference type="InterPro" id="IPR003660">
    <property type="entry name" value="HAMP_dom"/>
</dbReference>
<evidence type="ECO:0000256" key="2">
    <source>
        <dbReference type="ARBA" id="ARBA00004651"/>
    </source>
</evidence>
<dbReference type="GO" id="GO:0000155">
    <property type="term" value="F:phosphorelay sensor kinase activity"/>
    <property type="evidence" value="ECO:0007669"/>
    <property type="project" value="InterPro"/>
</dbReference>
<dbReference type="SUPFAM" id="SSF55874">
    <property type="entry name" value="ATPase domain of HSP90 chaperone/DNA topoisomerase II/histidine kinase"/>
    <property type="match status" value="1"/>
</dbReference>
<dbReference type="InterPro" id="IPR005467">
    <property type="entry name" value="His_kinase_dom"/>
</dbReference>
<dbReference type="EMBL" id="SNXJ01000003">
    <property type="protein sequence ID" value="TDP29318.1"/>
    <property type="molecule type" value="Genomic_DNA"/>
</dbReference>
<dbReference type="InterPro" id="IPR050398">
    <property type="entry name" value="HssS/ArlS-like"/>
</dbReference>
<dbReference type="Pfam" id="PF00512">
    <property type="entry name" value="HisKA"/>
    <property type="match status" value="1"/>
</dbReference>
<dbReference type="PROSITE" id="PS50109">
    <property type="entry name" value="HIS_KIN"/>
    <property type="match status" value="1"/>
</dbReference>
<keyword evidence="20" id="KW-1185">Reference proteome</keyword>
<dbReference type="Gene3D" id="1.10.287.130">
    <property type="match status" value="1"/>
</dbReference>
<proteinExistence type="predicted"/>
<dbReference type="Proteomes" id="UP000255113">
    <property type="component" value="Unassembled WGS sequence"/>
</dbReference>
<evidence type="ECO:0000259" key="16">
    <source>
        <dbReference type="PROSITE" id="PS50885"/>
    </source>
</evidence>
<dbReference type="Gene3D" id="3.30.450.210">
    <property type="entry name" value="Two-component sensor protein CpxA, periplasmic domain"/>
    <property type="match status" value="1"/>
</dbReference>
<keyword evidence="6 17" id="KW-0808">Transferase</keyword>
<keyword evidence="7 14" id="KW-0812">Transmembrane</keyword>
<evidence type="ECO:0000256" key="8">
    <source>
        <dbReference type="ARBA" id="ARBA00022741"/>
    </source>
</evidence>
<dbReference type="SMART" id="SM00388">
    <property type="entry name" value="HisKA"/>
    <property type="match status" value="1"/>
</dbReference>
<dbReference type="EC" id="2.7.13.3" evidence="3"/>
<feature type="domain" description="Histidine kinase" evidence="15">
    <location>
        <begin position="246"/>
        <end position="459"/>
    </location>
</feature>
<keyword evidence="8" id="KW-0547">Nucleotide-binding</keyword>
<keyword evidence="12" id="KW-0902">Two-component regulatory system</keyword>
<dbReference type="InterPro" id="IPR003594">
    <property type="entry name" value="HATPase_dom"/>
</dbReference>
<protein>
    <recommendedName>
        <fullName evidence="3">histidine kinase</fullName>
        <ecNumber evidence="3">2.7.13.3</ecNumber>
    </recommendedName>
</protein>
<dbReference type="PROSITE" id="PS50885">
    <property type="entry name" value="HAMP"/>
    <property type="match status" value="1"/>
</dbReference>
<evidence type="ECO:0000259" key="15">
    <source>
        <dbReference type="PROSITE" id="PS50109"/>
    </source>
</evidence>
<evidence type="ECO:0000256" key="14">
    <source>
        <dbReference type="SAM" id="Phobius"/>
    </source>
</evidence>
<keyword evidence="4" id="KW-1003">Cell membrane</keyword>
<evidence type="ECO:0000256" key="9">
    <source>
        <dbReference type="ARBA" id="ARBA00022777"/>
    </source>
</evidence>
<keyword evidence="11 14" id="KW-1133">Transmembrane helix</keyword>
<dbReference type="SUPFAM" id="SSF47384">
    <property type="entry name" value="Homodimeric domain of signal transducing histidine kinase"/>
    <property type="match status" value="1"/>
</dbReference>
<dbReference type="Gene3D" id="3.30.565.10">
    <property type="entry name" value="Histidine kinase-like ATPase, C-terminal domain"/>
    <property type="match status" value="1"/>
</dbReference>
<reference evidence="18 20" key="2">
    <citation type="submission" date="2019-03" db="EMBL/GenBank/DDBJ databases">
        <title>Genomic Encyclopedia of Type Strains, Phase IV (KMG-IV): sequencing the most valuable type-strain genomes for metagenomic binning, comparative biology and taxonomic classification.</title>
        <authorList>
            <person name="Goeker M."/>
        </authorList>
    </citation>
    <scope>NUCLEOTIDE SEQUENCE [LARGE SCALE GENOMIC DNA]</scope>
    <source>
        <strain evidence="18 20">DSM 17481</strain>
    </source>
</reference>
<dbReference type="Pfam" id="PF02518">
    <property type="entry name" value="HATPase_c"/>
    <property type="match status" value="1"/>
</dbReference>
<dbReference type="Pfam" id="PF00672">
    <property type="entry name" value="HAMP"/>
    <property type="match status" value="1"/>
</dbReference>
<keyword evidence="5" id="KW-0597">Phosphoprotein</keyword>
<name>A0A379AZD3_AVIGA</name>
<dbReference type="Gene3D" id="6.10.340.10">
    <property type="match status" value="1"/>
</dbReference>
<dbReference type="InterPro" id="IPR036890">
    <property type="entry name" value="HATPase_C_sf"/>
</dbReference>
<dbReference type="GO" id="GO:0005524">
    <property type="term" value="F:ATP binding"/>
    <property type="evidence" value="ECO:0007669"/>
    <property type="project" value="UniProtKB-KW"/>
</dbReference>
<evidence type="ECO:0000256" key="7">
    <source>
        <dbReference type="ARBA" id="ARBA00022692"/>
    </source>
</evidence>
<keyword evidence="9 18" id="KW-0418">Kinase</keyword>
<evidence type="ECO:0000313" key="19">
    <source>
        <dbReference type="Proteomes" id="UP000255113"/>
    </source>
</evidence>
<dbReference type="NCBIfam" id="NF007007">
    <property type="entry name" value="PRK09470.1"/>
    <property type="match status" value="1"/>
</dbReference>
<dbReference type="PANTHER" id="PTHR45528:SF1">
    <property type="entry name" value="SENSOR HISTIDINE KINASE CPXA"/>
    <property type="match status" value="1"/>
</dbReference>
<dbReference type="SMART" id="SM00304">
    <property type="entry name" value="HAMP"/>
    <property type="match status" value="1"/>
</dbReference>
<dbReference type="GO" id="GO:0005886">
    <property type="term" value="C:plasma membrane"/>
    <property type="evidence" value="ECO:0007669"/>
    <property type="project" value="UniProtKB-SubCell"/>
</dbReference>
<reference evidence="17 19" key="1">
    <citation type="submission" date="2018-06" db="EMBL/GenBank/DDBJ databases">
        <authorList>
            <consortium name="Pathogen Informatics"/>
            <person name="Doyle S."/>
        </authorList>
    </citation>
    <scope>NUCLEOTIDE SEQUENCE [LARGE SCALE GENOMIC DNA]</scope>
    <source>
        <strain evidence="17 19">NCTC11188</strain>
    </source>
</reference>
<evidence type="ECO:0000256" key="12">
    <source>
        <dbReference type="ARBA" id="ARBA00023012"/>
    </source>
</evidence>
<evidence type="ECO:0000313" key="18">
    <source>
        <dbReference type="EMBL" id="TDP29318.1"/>
    </source>
</evidence>
<accession>A0A379AZD3</accession>
<evidence type="ECO:0000256" key="1">
    <source>
        <dbReference type="ARBA" id="ARBA00000085"/>
    </source>
</evidence>
<dbReference type="PRINTS" id="PR00344">
    <property type="entry name" value="BCTRLSENSOR"/>
</dbReference>
<sequence>MKLTFLNTLSMRIFALFWLAFVLLLALIFLLPYFDARIYTELGNEEVSGYYGEISTAIRNKQLAHIISGVPVIPVDKFDGIHPVLADQNGNILGARKEEIAPIQQFMYHTSTTLKPLKKNFYDIQIAGPFTVHLNLENDVPYTLYFVSRVNPQKEILSYIFDRPCILILFIMLISTPLLWWLSRSIGRPLRHLQQAANAVALGNFKVDKSLETQGTIELRQVGQSFNRMTIALEDLLSNQQTLLSSISHELRTPLTRLQLALALLRRRVNSSAEIARIEKEAVRLDEMINDLLLLSRQQLNSHILREIFPITEIWHDIIKDSRFEAEQKKLSFKVKQLIHKPSQYYLNGNKGLICSAIENILRNALKYTHSKIEATIFVEDNSMVIAIDDNGAGIPTSEYENIFKPFYRIDEARTRETGGTGLGLAIVANVIREHQGKVWAASSHLGGLRVVIKLPLWISE</sequence>
<dbReference type="Proteomes" id="UP000294683">
    <property type="component" value="Unassembled WGS sequence"/>
</dbReference>
<comment type="catalytic activity">
    <reaction evidence="1">
        <text>ATP + protein L-histidine = ADP + protein N-phospho-L-histidine.</text>
        <dbReference type="EC" id="2.7.13.3"/>
    </reaction>
</comment>
<evidence type="ECO:0000256" key="5">
    <source>
        <dbReference type="ARBA" id="ARBA00022553"/>
    </source>
</evidence>
<organism evidence="17 19">
    <name type="scientific">Avibacterium gallinarum</name>
    <name type="common">Pasteurella gallinarum</name>
    <dbReference type="NCBI Taxonomy" id="755"/>
    <lineage>
        <taxon>Bacteria</taxon>
        <taxon>Pseudomonadati</taxon>
        <taxon>Pseudomonadota</taxon>
        <taxon>Gammaproteobacteria</taxon>
        <taxon>Pasteurellales</taxon>
        <taxon>Pasteurellaceae</taxon>
        <taxon>Avibacterium</taxon>
    </lineage>
</organism>
<keyword evidence="10" id="KW-0067">ATP-binding</keyword>
<dbReference type="FunFam" id="3.30.565.10:FF:000011">
    <property type="entry name" value="Sensor histidine kinase CpxA"/>
    <property type="match status" value="1"/>
</dbReference>
<dbReference type="AlphaFoldDB" id="A0A379AZD3"/>
<dbReference type="PANTHER" id="PTHR45528">
    <property type="entry name" value="SENSOR HISTIDINE KINASE CPXA"/>
    <property type="match status" value="1"/>
</dbReference>
<dbReference type="InterPro" id="IPR003661">
    <property type="entry name" value="HisK_dim/P_dom"/>
</dbReference>
<feature type="transmembrane region" description="Helical" evidence="14">
    <location>
        <begin position="166"/>
        <end position="183"/>
    </location>
</feature>
<dbReference type="SMART" id="SM00387">
    <property type="entry name" value="HATPase_c"/>
    <property type="match status" value="1"/>
</dbReference>